<organism evidence="7 8">
    <name type="scientific">Paraburkholderia caribensis MBA4</name>
    <dbReference type="NCBI Taxonomy" id="1323664"/>
    <lineage>
        <taxon>Bacteria</taxon>
        <taxon>Pseudomonadati</taxon>
        <taxon>Pseudomonadota</taxon>
        <taxon>Betaproteobacteria</taxon>
        <taxon>Burkholderiales</taxon>
        <taxon>Burkholderiaceae</taxon>
        <taxon>Paraburkholderia</taxon>
    </lineage>
</organism>
<dbReference type="KEGG" id="bcai:K788_0000684"/>
<dbReference type="EMBL" id="CP012747">
    <property type="protein sequence ID" value="ALL68208.1"/>
    <property type="molecule type" value="Genomic_DNA"/>
</dbReference>
<evidence type="ECO:0000256" key="5">
    <source>
        <dbReference type="ARBA" id="ARBA00023014"/>
    </source>
</evidence>
<dbReference type="AlphaFoldDB" id="A0A0P0RIB0"/>
<dbReference type="PANTHER" id="PTHR32479:SF19">
    <property type="entry name" value="ANAEROBIC GLYCEROL-3-PHOSPHATE DEHYDROGENASE SUBUNIT C"/>
    <property type="match status" value="1"/>
</dbReference>
<evidence type="ECO:0000313" key="8">
    <source>
        <dbReference type="Proteomes" id="UP000019146"/>
    </source>
</evidence>
<keyword evidence="2" id="KW-0479">Metal-binding</keyword>
<evidence type="ECO:0000256" key="2">
    <source>
        <dbReference type="ARBA" id="ARBA00022723"/>
    </source>
</evidence>
<dbReference type="GO" id="GO:0016491">
    <property type="term" value="F:oxidoreductase activity"/>
    <property type="evidence" value="ECO:0007669"/>
    <property type="project" value="UniProtKB-ARBA"/>
</dbReference>
<keyword evidence="4" id="KW-0408">Iron</keyword>
<keyword evidence="3" id="KW-0677">Repeat</keyword>
<evidence type="ECO:0000256" key="4">
    <source>
        <dbReference type="ARBA" id="ARBA00023004"/>
    </source>
</evidence>
<dbReference type="Proteomes" id="UP000019146">
    <property type="component" value="Chromosome 2"/>
</dbReference>
<accession>A0A0P0RIB0</accession>
<dbReference type="GO" id="GO:0051539">
    <property type="term" value="F:4 iron, 4 sulfur cluster binding"/>
    <property type="evidence" value="ECO:0007669"/>
    <property type="project" value="UniProtKB-KW"/>
</dbReference>
<proteinExistence type="predicted"/>
<protein>
    <submittedName>
        <fullName evidence="7">Fe-S oxidoreductase-like protein in Rubrerythrin cluster</fullName>
    </submittedName>
</protein>
<feature type="domain" description="Cysteine-rich" evidence="6">
    <location>
        <begin position="343"/>
        <end position="419"/>
    </location>
</feature>
<dbReference type="PANTHER" id="PTHR32479">
    <property type="entry name" value="GLYCOLATE OXIDASE IRON-SULFUR SUBUNIT"/>
    <property type="match status" value="1"/>
</dbReference>
<reference evidence="7 8" key="1">
    <citation type="journal article" date="2014" name="Genome Announc.">
        <title>Draft Genome Sequence of the Haloacid-Degrading Burkholderia caribensis Strain MBA4.</title>
        <authorList>
            <person name="Pan Y."/>
            <person name="Kong K.F."/>
            <person name="Tsang J.S."/>
        </authorList>
    </citation>
    <scope>NUCLEOTIDE SEQUENCE [LARGE SCALE GENOMIC DNA]</scope>
    <source>
        <strain evidence="7 8">MBA4</strain>
    </source>
</reference>
<evidence type="ECO:0000259" key="6">
    <source>
        <dbReference type="Pfam" id="PF02754"/>
    </source>
</evidence>
<evidence type="ECO:0000256" key="1">
    <source>
        <dbReference type="ARBA" id="ARBA00022485"/>
    </source>
</evidence>
<dbReference type="GO" id="GO:0046872">
    <property type="term" value="F:metal ion binding"/>
    <property type="evidence" value="ECO:0007669"/>
    <property type="project" value="UniProtKB-KW"/>
</dbReference>
<dbReference type="InterPro" id="IPR017900">
    <property type="entry name" value="4Fe4S_Fe_S_CS"/>
</dbReference>
<dbReference type="SUPFAM" id="SSF46548">
    <property type="entry name" value="alpha-helical ferredoxin"/>
    <property type="match status" value="1"/>
</dbReference>
<dbReference type="PROSITE" id="PS00198">
    <property type="entry name" value="4FE4S_FER_1"/>
    <property type="match status" value="1"/>
</dbReference>
<feature type="domain" description="Cysteine-rich" evidence="6">
    <location>
        <begin position="211"/>
        <end position="294"/>
    </location>
</feature>
<sequence length="452" mass="50108">MPSETHAMPHKEGSLEAPIRHPLDWQSDAFYDPEAIDQELTRVFDICAGCRRCVSLCGAFPALFDLVDETDTGEAHDVDKKKFGAVVDQCYLCDLCYMTKCPYVPPHRWNVDFPHLMLRAKAAAFKRGDVPLRDKFLSNTDALGTFAGIPIVTQTVNAVNHTHAARGMMEKALGVDKDAWLPDFAARKFRSAAKKSPQVQTRDGERTPGKVAIYSTCYVNFNEPGIGHDLLAVLAHNDIPYELVSSEACCGMPLLEQGNLQGVAAKKEKNMPVLARYARDGYAIIGAIPSCVLMYKHELPLMFPDDLDVRAVSEAFWDPFEYFMARHRDGLLKTDFNTPLGKVSYHVPCHARVQNIGRKTSETFALVPDTQVTVVERCSGHAGTFGVKKEFHAMAMKIGTPVFKAMAQPQPDYISSDCQLAGHHIEQGFDENGLPKTPLAHPLTLLRKAYGL</sequence>
<keyword evidence="5" id="KW-0411">Iron-sulfur</keyword>
<dbReference type="InterPro" id="IPR004017">
    <property type="entry name" value="Cys_rich_dom"/>
</dbReference>
<name>A0A0P0RIB0_9BURK</name>
<gene>
    <name evidence="7" type="ORF">K788_0000684</name>
</gene>
<keyword evidence="1" id="KW-0004">4Fe-4S</keyword>
<evidence type="ECO:0000313" key="7">
    <source>
        <dbReference type="EMBL" id="ALL68208.1"/>
    </source>
</evidence>
<evidence type="ECO:0000256" key="3">
    <source>
        <dbReference type="ARBA" id="ARBA00022737"/>
    </source>
</evidence>
<dbReference type="Pfam" id="PF02754">
    <property type="entry name" value="CCG"/>
    <property type="match status" value="2"/>
</dbReference>